<name>M7T3B6_EUTLA</name>
<dbReference type="PANTHER" id="PTHR22950">
    <property type="entry name" value="AMINO ACID TRANSPORTER"/>
    <property type="match status" value="1"/>
</dbReference>
<feature type="domain" description="Amino acid transporter transmembrane" evidence="7">
    <location>
        <begin position="112"/>
        <end position="270"/>
    </location>
</feature>
<sequence>MSATSTNTVETDVSFEEYLYYASITREEERIADEEFRQSKGSVSIGHILQNRFSKGSTGRRAPPIIIQDGTIDVTLKAPTQASDDVNRHTSTHREIVRDAEWRDASRAARISSWGTVAYLIVTDVLGPSGAPWSFAQTGFGPGFVLYTVFGALSTYSGWILWRIFVELDSDRFPIRNYADIYFRLFGSSMKHFINIAQAVQLIMVFGFVILINGQAISQMSHGVGGDLKGLCFVVCLLVFALAGCVVGPIRTLQRLGWLANVAVWLNILLIFIT</sequence>
<comment type="subcellular location">
    <subcellularLocation>
        <location evidence="1">Membrane</location>
        <topology evidence="1">Multi-pass membrane protein</topology>
    </subcellularLocation>
</comment>
<dbReference type="GO" id="GO:0015179">
    <property type="term" value="F:L-amino acid transmembrane transporter activity"/>
    <property type="evidence" value="ECO:0007669"/>
    <property type="project" value="TreeGrafter"/>
</dbReference>
<dbReference type="AlphaFoldDB" id="M7T3B6"/>
<dbReference type="Pfam" id="PF01490">
    <property type="entry name" value="Aa_trans"/>
    <property type="match status" value="1"/>
</dbReference>
<comment type="similarity">
    <text evidence="2">Belongs to the amino acid/polyamine transporter 2 family.</text>
</comment>
<dbReference type="KEGG" id="ela:UCREL1_8707"/>
<dbReference type="OrthoDB" id="40134at2759"/>
<dbReference type="InterPro" id="IPR013057">
    <property type="entry name" value="AA_transpt_TM"/>
</dbReference>
<feature type="transmembrane region" description="Helical" evidence="6">
    <location>
        <begin position="144"/>
        <end position="165"/>
    </location>
</feature>
<dbReference type="GO" id="GO:0016020">
    <property type="term" value="C:membrane"/>
    <property type="evidence" value="ECO:0007669"/>
    <property type="project" value="UniProtKB-SubCell"/>
</dbReference>
<dbReference type="STRING" id="1287681.M7T3B6"/>
<feature type="transmembrane region" description="Helical" evidence="6">
    <location>
        <begin position="231"/>
        <end position="250"/>
    </location>
</feature>
<evidence type="ECO:0000313" key="9">
    <source>
        <dbReference type="Proteomes" id="UP000012174"/>
    </source>
</evidence>
<protein>
    <submittedName>
        <fullName evidence="8">Putative transmembrane amino acid transporter protein</fullName>
    </submittedName>
</protein>
<keyword evidence="4 6" id="KW-1133">Transmembrane helix</keyword>
<gene>
    <name evidence="8" type="ORF">UCREL1_8707</name>
</gene>
<evidence type="ECO:0000313" key="8">
    <source>
        <dbReference type="EMBL" id="EMR64326.1"/>
    </source>
</evidence>
<feature type="transmembrane region" description="Helical" evidence="6">
    <location>
        <begin position="192"/>
        <end position="211"/>
    </location>
</feature>
<evidence type="ECO:0000256" key="4">
    <source>
        <dbReference type="ARBA" id="ARBA00022989"/>
    </source>
</evidence>
<evidence type="ECO:0000256" key="5">
    <source>
        <dbReference type="ARBA" id="ARBA00023136"/>
    </source>
</evidence>
<dbReference type="PANTHER" id="PTHR22950:SF461">
    <property type="entry name" value="AMINO ACID TRANSPORTER TRANSMEMBRANE DOMAIN-CONTAINING PROTEIN"/>
    <property type="match status" value="1"/>
</dbReference>
<evidence type="ECO:0000256" key="2">
    <source>
        <dbReference type="ARBA" id="ARBA00008066"/>
    </source>
</evidence>
<dbReference type="Proteomes" id="UP000012174">
    <property type="component" value="Unassembled WGS sequence"/>
</dbReference>
<proteinExistence type="inferred from homology"/>
<evidence type="ECO:0000256" key="1">
    <source>
        <dbReference type="ARBA" id="ARBA00004141"/>
    </source>
</evidence>
<keyword evidence="3 6" id="KW-0812">Transmembrane</keyword>
<reference evidence="9" key="1">
    <citation type="journal article" date="2013" name="Genome Announc.">
        <title>Draft genome sequence of the grapevine dieback fungus Eutypa lata UCR-EL1.</title>
        <authorList>
            <person name="Blanco-Ulate B."/>
            <person name="Rolshausen P.E."/>
            <person name="Cantu D."/>
        </authorList>
    </citation>
    <scope>NUCLEOTIDE SEQUENCE [LARGE SCALE GENOMIC DNA]</scope>
    <source>
        <strain evidence="9">UCR-EL1</strain>
    </source>
</reference>
<evidence type="ECO:0000256" key="3">
    <source>
        <dbReference type="ARBA" id="ARBA00022692"/>
    </source>
</evidence>
<dbReference type="HOGENOM" id="CLU_1015740_0_0_1"/>
<dbReference type="eggNOG" id="ENOG502QURM">
    <property type="taxonomic scope" value="Eukaryota"/>
</dbReference>
<dbReference type="EMBL" id="KB707095">
    <property type="protein sequence ID" value="EMR64326.1"/>
    <property type="molecule type" value="Genomic_DNA"/>
</dbReference>
<accession>M7T3B6</accession>
<keyword evidence="5 6" id="KW-0472">Membrane</keyword>
<evidence type="ECO:0000256" key="6">
    <source>
        <dbReference type="SAM" id="Phobius"/>
    </source>
</evidence>
<keyword evidence="9" id="KW-1185">Reference proteome</keyword>
<organism evidence="8 9">
    <name type="scientific">Eutypa lata (strain UCR-EL1)</name>
    <name type="common">Grapevine dieback disease fungus</name>
    <name type="synonym">Eutypa armeniacae</name>
    <dbReference type="NCBI Taxonomy" id="1287681"/>
    <lineage>
        <taxon>Eukaryota</taxon>
        <taxon>Fungi</taxon>
        <taxon>Dikarya</taxon>
        <taxon>Ascomycota</taxon>
        <taxon>Pezizomycotina</taxon>
        <taxon>Sordariomycetes</taxon>
        <taxon>Xylariomycetidae</taxon>
        <taxon>Xylariales</taxon>
        <taxon>Diatrypaceae</taxon>
        <taxon>Eutypa</taxon>
    </lineage>
</organism>
<evidence type="ECO:0000259" key="7">
    <source>
        <dbReference type="Pfam" id="PF01490"/>
    </source>
</evidence>
<feature type="transmembrane region" description="Helical" evidence="6">
    <location>
        <begin position="256"/>
        <end position="273"/>
    </location>
</feature>